<evidence type="ECO:0000313" key="2">
    <source>
        <dbReference type="Proteomes" id="UP000238762"/>
    </source>
</evidence>
<reference evidence="1 2" key="2">
    <citation type="submission" date="2018-03" db="EMBL/GenBank/DDBJ databases">
        <title>The ancient ancestry and fast evolution of plastids.</title>
        <authorList>
            <person name="Moore K.R."/>
            <person name="Magnabosco C."/>
            <person name="Momper L."/>
            <person name="Gold D.A."/>
            <person name="Bosak T."/>
            <person name="Fournier G.P."/>
        </authorList>
    </citation>
    <scope>NUCLEOTIDE SEQUENCE [LARGE SCALE GENOMIC DNA]</scope>
    <source>
        <strain evidence="1 2">CCAP 1448/3</strain>
    </source>
</reference>
<evidence type="ECO:0000313" key="1">
    <source>
        <dbReference type="EMBL" id="PSB02519.1"/>
    </source>
</evidence>
<protein>
    <submittedName>
        <fullName evidence="1">Uncharacterized protein</fullName>
    </submittedName>
</protein>
<dbReference type="Proteomes" id="UP000238762">
    <property type="component" value="Unassembled WGS sequence"/>
</dbReference>
<proteinExistence type="predicted"/>
<gene>
    <name evidence="1" type="ORF">C7B64_12710</name>
</gene>
<organism evidence="1 2">
    <name type="scientific">Merismopedia glauca CCAP 1448/3</name>
    <dbReference type="NCBI Taxonomy" id="1296344"/>
    <lineage>
        <taxon>Bacteria</taxon>
        <taxon>Bacillati</taxon>
        <taxon>Cyanobacteriota</taxon>
        <taxon>Cyanophyceae</taxon>
        <taxon>Synechococcales</taxon>
        <taxon>Merismopediaceae</taxon>
        <taxon>Merismopedia</taxon>
    </lineage>
</organism>
<sequence>MIGLILRGRVLFDIDNFGLIYLLNPPLPVYEDRSVLIFQSDKQPQLLQGKDALFMLEEIPLTLIANEIFGWLKVGD</sequence>
<reference evidence="1 2" key="1">
    <citation type="submission" date="2018-02" db="EMBL/GenBank/DDBJ databases">
        <authorList>
            <person name="Cohen D.B."/>
            <person name="Kent A.D."/>
        </authorList>
    </citation>
    <scope>NUCLEOTIDE SEQUENCE [LARGE SCALE GENOMIC DNA]</scope>
    <source>
        <strain evidence="1 2">CCAP 1448/3</strain>
    </source>
</reference>
<keyword evidence="2" id="KW-1185">Reference proteome</keyword>
<name>A0A2T1C2M7_9CYAN</name>
<dbReference type="AlphaFoldDB" id="A0A2T1C2M7"/>
<accession>A0A2T1C2M7</accession>
<dbReference type="EMBL" id="PVWJ01000057">
    <property type="protein sequence ID" value="PSB02519.1"/>
    <property type="molecule type" value="Genomic_DNA"/>
</dbReference>
<comment type="caution">
    <text evidence="1">The sequence shown here is derived from an EMBL/GenBank/DDBJ whole genome shotgun (WGS) entry which is preliminary data.</text>
</comment>